<keyword evidence="2" id="KW-0645">Protease</keyword>
<protein>
    <submittedName>
        <fullName evidence="7">Peptidase M16</fullName>
    </submittedName>
</protein>
<feature type="domain" description="Peptidase M16 C-terminal" evidence="6">
    <location>
        <begin position="209"/>
        <end position="379"/>
    </location>
</feature>
<dbReference type="Pfam" id="PF00675">
    <property type="entry name" value="Peptidase_M16"/>
    <property type="match status" value="1"/>
</dbReference>
<dbReference type="InterPro" id="IPR007863">
    <property type="entry name" value="Peptidase_M16_C"/>
</dbReference>
<evidence type="ECO:0000259" key="6">
    <source>
        <dbReference type="Pfam" id="PF05193"/>
    </source>
</evidence>
<dbReference type="SUPFAM" id="SSF63411">
    <property type="entry name" value="LuxS/MPP-like metallohydrolase"/>
    <property type="match status" value="4"/>
</dbReference>
<feature type="chain" id="PRO_5043321425" evidence="4">
    <location>
        <begin position="26"/>
        <end position="898"/>
    </location>
</feature>
<dbReference type="Proteomes" id="UP000179145">
    <property type="component" value="Chromosome"/>
</dbReference>
<accession>A0A1D8UUM8</accession>
<name>A0A1D8UUM8_9PROT</name>
<dbReference type="PANTHER" id="PTHR11851">
    <property type="entry name" value="METALLOPROTEASE"/>
    <property type="match status" value="1"/>
</dbReference>
<feature type="signal peptide" evidence="4">
    <location>
        <begin position="1"/>
        <end position="25"/>
    </location>
</feature>
<sequence length="898" mass="96386">MSIMSRLKAALLGTSILLAALSPQAEIVSHATAATTKTAMESAVRATLPNGLRVVIVPDRLAPVVQTQVIYLAGSTSTPENFPGTAHALEHMMFNGSKGLSRDQLSTVSARIGDNNNAFTTEDTTQYYFQTPAQNLGLLLHIEADRMRGALLTETDWDHERGAIEQEVSRDLSMPFERYMIRQNKALFGGTPYEHNALGTLPSFDKTDATVLRRFYDSWYQPNNAILLIVGDVDPQQTLAQVRSEFGSISAGKVPSRPVINLKPVTAQTINEDSDLGEGVLTLGYRMPGARDPDYATAQILADALGSQRGALFELVPQGKALATEFQYSAHAHVGSGNAVAAYPKGQDPKAVLTAVQNVMAQIRAHGVPAELVEAAKRKEIAELEFDANSITDLAESWAGALALNGVSSPADLVQAFRDVTPAKVNALAAKVLDPAHTVTGILTPTDTGKPTSGEGKGPEHLLTPPTTAIALPGWAQKEITTLNLPPAAPQPAAFTLPNGLRVLVQPEHVSHTVRLYGSIRHQNDLEEPKGKEGVAGLTNELFLFGSTTRDRLALAAALDDLAADANGGTSFSLSALSPNFDKALALLADNELHPAFPAQAFSVLQHQSVAARGGILQSPAYRFQRAGLKALNPLTDPTLRETTPQSLAHLTLQDVRDFYAKAYRPDLTTIVIIGDITPEHARQAIETQFGPWKAQGPAPVVDLPPRPLSKESHSIVSDPGRLQDSVYLLETVGSGVRNADRYALEVGNQLLGTGFSSRLLQDLRVRTGMVYSAGSALEWSRNRGAFLVVFGADPNKVNAARKAAERDVQDMRDKPAASEELAIAKASLLRAMPMSRASFDALAGQYLELINLGLPLNEPDERARAIYGMTPEAVQAAYQKWIRPGDLAQVVRGPAPI</sequence>
<dbReference type="KEGG" id="kba:A0U89_09570"/>
<reference evidence="7 8" key="1">
    <citation type="journal article" date="2016" name="Microb. Cell Fact.">
        <title>Dissection of exopolysaccharide biosynthesis in Kozakia baliensis.</title>
        <authorList>
            <person name="Brandt J.U."/>
            <person name="Jakob F."/>
            <person name="Behr J."/>
            <person name="Geissler A.J."/>
            <person name="Vogel R.F."/>
        </authorList>
    </citation>
    <scope>NUCLEOTIDE SEQUENCE [LARGE SCALE GENOMIC DNA]</scope>
    <source>
        <strain evidence="7 8">DSM 14400</strain>
    </source>
</reference>
<keyword evidence="8" id="KW-1185">Reference proteome</keyword>
<feature type="region of interest" description="Disordered" evidence="3">
    <location>
        <begin position="442"/>
        <end position="463"/>
    </location>
</feature>
<dbReference type="RefSeq" id="WP_070402971.1">
    <property type="nucleotide sequence ID" value="NZ_BJVW01000001.1"/>
</dbReference>
<dbReference type="PANTHER" id="PTHR11851:SF49">
    <property type="entry name" value="MITOCHONDRIAL-PROCESSING PEPTIDASE SUBUNIT ALPHA"/>
    <property type="match status" value="1"/>
</dbReference>
<dbReference type="Pfam" id="PF05193">
    <property type="entry name" value="Peptidase_M16_C"/>
    <property type="match status" value="2"/>
</dbReference>
<evidence type="ECO:0000259" key="5">
    <source>
        <dbReference type="Pfam" id="PF00675"/>
    </source>
</evidence>
<evidence type="ECO:0000256" key="4">
    <source>
        <dbReference type="SAM" id="SignalP"/>
    </source>
</evidence>
<dbReference type="STRING" id="153496.A0U89_09570"/>
<dbReference type="OrthoDB" id="9811314at2"/>
<dbReference type="GO" id="GO:0046872">
    <property type="term" value="F:metal ion binding"/>
    <property type="evidence" value="ECO:0007669"/>
    <property type="project" value="InterPro"/>
</dbReference>
<evidence type="ECO:0000313" key="7">
    <source>
        <dbReference type="EMBL" id="AOX17341.1"/>
    </source>
</evidence>
<keyword evidence="2" id="KW-0482">Metalloprotease</keyword>
<evidence type="ECO:0000256" key="2">
    <source>
        <dbReference type="ARBA" id="ARBA00023049"/>
    </source>
</evidence>
<dbReference type="InterPro" id="IPR050361">
    <property type="entry name" value="MPP/UQCRC_Complex"/>
</dbReference>
<dbReference type="Gene3D" id="3.30.830.10">
    <property type="entry name" value="Metalloenzyme, LuxS/M16 peptidase-like"/>
    <property type="match status" value="4"/>
</dbReference>
<dbReference type="AlphaFoldDB" id="A0A1D8UUM8"/>
<dbReference type="InterPro" id="IPR011249">
    <property type="entry name" value="Metalloenz_LuxS/M16"/>
</dbReference>
<organism evidence="7 8">
    <name type="scientific">Kozakia baliensis</name>
    <dbReference type="NCBI Taxonomy" id="153496"/>
    <lineage>
        <taxon>Bacteria</taxon>
        <taxon>Pseudomonadati</taxon>
        <taxon>Pseudomonadota</taxon>
        <taxon>Alphaproteobacteria</taxon>
        <taxon>Acetobacterales</taxon>
        <taxon>Acetobacteraceae</taxon>
        <taxon>Kozakia</taxon>
    </lineage>
</organism>
<dbReference type="eggNOG" id="COG0612">
    <property type="taxonomic scope" value="Bacteria"/>
</dbReference>
<feature type="compositionally biased region" description="Polar residues" evidence="3">
    <location>
        <begin position="442"/>
        <end position="451"/>
    </location>
</feature>
<feature type="domain" description="Peptidase M16 N-terminal" evidence="5">
    <location>
        <begin position="54"/>
        <end position="171"/>
    </location>
</feature>
<feature type="domain" description="Peptidase M16 C-terminal" evidence="6">
    <location>
        <begin position="651"/>
        <end position="829"/>
    </location>
</feature>
<gene>
    <name evidence="7" type="ORF">A0U89_09570</name>
</gene>
<evidence type="ECO:0000256" key="3">
    <source>
        <dbReference type="SAM" id="MobiDB-lite"/>
    </source>
</evidence>
<evidence type="ECO:0000256" key="1">
    <source>
        <dbReference type="ARBA" id="ARBA00007261"/>
    </source>
</evidence>
<keyword evidence="4" id="KW-0732">Signal</keyword>
<comment type="similarity">
    <text evidence="1">Belongs to the peptidase M16 family.</text>
</comment>
<dbReference type="EMBL" id="CP014674">
    <property type="protein sequence ID" value="AOX17341.1"/>
    <property type="molecule type" value="Genomic_DNA"/>
</dbReference>
<evidence type="ECO:0000313" key="8">
    <source>
        <dbReference type="Proteomes" id="UP000179145"/>
    </source>
</evidence>
<dbReference type="InterPro" id="IPR011765">
    <property type="entry name" value="Pept_M16_N"/>
</dbReference>
<keyword evidence="2" id="KW-0378">Hydrolase</keyword>
<proteinExistence type="inferred from homology"/>